<accession>A0AAU8THS5</accession>
<evidence type="ECO:0000313" key="1">
    <source>
        <dbReference type="EMBL" id="AJZ61388.1"/>
    </source>
</evidence>
<sequence length="64" mass="6924">MPADPLRLSPGDDLRAALEDVLRQLGVLAAFVIQGVGGLYGNSRWRSSARVSCCHDGKYHCAPR</sequence>
<dbReference type="AlphaFoldDB" id="A0AAU8THS5"/>
<gene>
    <name evidence="1" type="ORF">OI25_4718</name>
</gene>
<name>A0AAU8THS5_9BURK</name>
<evidence type="ECO:0000313" key="2">
    <source>
        <dbReference type="Proteomes" id="UP000032614"/>
    </source>
</evidence>
<reference evidence="1 2" key="1">
    <citation type="journal article" date="2015" name="Genome Announc.">
        <title>Complete genome sequences for 59 burkholderia isolates, both pathogenic and near neighbor.</title>
        <authorList>
            <person name="Johnson S.L."/>
            <person name="Bishop-Lilly K.A."/>
            <person name="Ladner J.T."/>
            <person name="Daligault H.E."/>
            <person name="Davenport K.W."/>
            <person name="Jaissle J."/>
            <person name="Frey K.G."/>
            <person name="Koroleva G.I."/>
            <person name="Bruce D.C."/>
            <person name="Coyne S.R."/>
            <person name="Broomall S.M."/>
            <person name="Li P.E."/>
            <person name="Teshima H."/>
            <person name="Gibbons H.S."/>
            <person name="Palacios G.F."/>
            <person name="Rosenzweig C.N."/>
            <person name="Redden C.L."/>
            <person name="Xu Y."/>
            <person name="Minogue T.D."/>
            <person name="Chain P.S."/>
        </authorList>
    </citation>
    <scope>NUCLEOTIDE SEQUENCE [LARGE SCALE GENOMIC DNA]</scope>
    <source>
        <strain evidence="1 2">ATCC BAA-463</strain>
    </source>
</reference>
<dbReference type="Proteomes" id="UP000032614">
    <property type="component" value="Chromosome 2"/>
</dbReference>
<dbReference type="EMBL" id="CP010027">
    <property type="protein sequence ID" value="AJZ61388.1"/>
    <property type="molecule type" value="Genomic_DNA"/>
</dbReference>
<dbReference type="SUPFAM" id="SSF117856">
    <property type="entry name" value="AF0104/ALDC/Ptd012-like"/>
    <property type="match status" value="1"/>
</dbReference>
<proteinExistence type="predicted"/>
<protein>
    <submittedName>
        <fullName evidence="1">Uncharacterized protein</fullName>
    </submittedName>
</protein>
<dbReference type="KEGG" id="bfn:OI25_4718"/>
<organism evidence="1 2">
    <name type="scientific">Paraburkholderia fungorum</name>
    <dbReference type="NCBI Taxonomy" id="134537"/>
    <lineage>
        <taxon>Bacteria</taxon>
        <taxon>Pseudomonadati</taxon>
        <taxon>Pseudomonadota</taxon>
        <taxon>Betaproteobacteria</taxon>
        <taxon>Burkholderiales</taxon>
        <taxon>Burkholderiaceae</taxon>
        <taxon>Paraburkholderia</taxon>
    </lineage>
</organism>